<keyword evidence="2" id="KW-0614">Plasmid</keyword>
<dbReference type="RefSeq" id="WP_086048426.1">
    <property type="nucleotide sequence ID" value="NZ_CP017893.1"/>
</dbReference>
<evidence type="ECO:0000256" key="1">
    <source>
        <dbReference type="SAM" id="Phobius"/>
    </source>
</evidence>
<protein>
    <submittedName>
        <fullName evidence="2">Uncharacterized protein</fullName>
    </submittedName>
</protein>
<proteinExistence type="predicted"/>
<dbReference type="EMBL" id="CP017904">
    <property type="protein sequence ID" value="ARP21810.1"/>
    <property type="molecule type" value="Genomic_DNA"/>
</dbReference>
<reference evidence="2" key="1">
    <citation type="submission" date="2016-10" db="EMBL/GenBank/DDBJ databases">
        <title>The High Quality Genome of Vibrio alginolyticus K01M1.</title>
        <authorList>
            <person name="Wendling C."/>
            <person name="Chibani C.M."/>
            <person name="Hertel R."/>
            <person name="Sproer C."/>
            <person name="Bunk B."/>
            <person name="Overmann J."/>
            <person name="Roth O."/>
            <person name="Liesegang H."/>
        </authorList>
    </citation>
    <scope>NUCLEOTIDE SEQUENCE</scope>
    <source>
        <strain evidence="2">K05K4</strain>
        <plasmid evidence="2">pL289</plasmid>
    </source>
</reference>
<feature type="transmembrane region" description="Helical" evidence="1">
    <location>
        <begin position="12"/>
        <end position="30"/>
    </location>
</feature>
<evidence type="ECO:0000313" key="2">
    <source>
        <dbReference type="EMBL" id="ARP21810.1"/>
    </source>
</evidence>
<dbReference type="AlphaFoldDB" id="A0A1W6UFP3"/>
<keyword evidence="1" id="KW-1133">Transmembrane helix</keyword>
<feature type="transmembrane region" description="Helical" evidence="1">
    <location>
        <begin position="50"/>
        <end position="68"/>
    </location>
</feature>
<organism evidence="2">
    <name type="scientific">Vibrio alginolyticus</name>
    <dbReference type="NCBI Taxonomy" id="663"/>
    <lineage>
        <taxon>Bacteria</taxon>
        <taxon>Pseudomonadati</taxon>
        <taxon>Pseudomonadota</taxon>
        <taxon>Gammaproteobacteria</taxon>
        <taxon>Vibrionales</taxon>
        <taxon>Vibrionaceae</taxon>
        <taxon>Vibrio</taxon>
    </lineage>
</organism>
<keyword evidence="1" id="KW-0472">Membrane</keyword>
<accession>A0A1W6UFP3</accession>
<sequence length="75" mass="8587">MDRKIKKTLAKNLGFAAIMYGFPTFLYLAIGLIESGDVGVLEYLNEKNPSWIIWLICFIPTMIAFLVLKFDERQG</sequence>
<keyword evidence="1" id="KW-0812">Transmembrane</keyword>
<gene>
    <name evidence="2" type="ORF">K05K4_51080</name>
</gene>
<geneLocation type="plasmid" evidence="2">
    <name>pL289</name>
</geneLocation>
<name>A0A1W6UFP3_VIBAL</name>